<evidence type="ECO:0000256" key="1">
    <source>
        <dbReference type="SAM" id="MobiDB-lite"/>
    </source>
</evidence>
<sequence length="1979" mass="215647">MKFSQPDELKRNAHALASVATPSVATVARRWDERGESPSVATVARRWEQPALPARSSRPSQGEGEADHALASVATSKRGVILLLVLGMLALFSLLTATYVIFTSQSRIASYSISQRNTRAVQPDAMLEQALGAVLVGSDSPSSAIFGNSLLRDKYGSDLITGNVRDANAFGATPNAGQPGWVVQDHFFRIQTNLAPGGTAAERIRDGVDVDDLLVGRYFTLKEGPLSHLTFRIVRSFRDRRGETGNPLFLDRMLVLDVGPYLDERITHEGRAQSLSWWLNSGGGANSLFYEKGNDGAWGNGGATFTSAGATGSDDEGLPFLINGKERNGFGYGWQNSGGYNLDQTVTISNGSLNTPVPVALLPNYSAYRNTLPTGDGDEPYDVPDYRDMFLAHFPRSSSSGNSELGVDAPSFLRPALVNYIVSYYNKTISSMSQDELKNVLSMLIRSTMRPLPIVGAPEYGGGFRYRSFTGGGEGHIAFTQAIDYTNPNATDVQDLAIALAVGPWDVDNDGDGVNDSVFIDVGMPLVTMPDGTLVQPMAAYRIEDLSGRVNINTAGSLATMQIRELAYPVTSNPGSAALVSDVFARPPVGGALGPATTDTSVAIIQGGGFGYGPADIDPRAMHGSTAVPWIAGDNDTAAGHWAALLRTRYSNTTNGVPGTGEGVSSMFNEPSGALRRPNQPPMHGYGSWWGFPMDVWGRGRVGVDPTGAPLISSMGNNVYLTNDTTANGNELINDPYEAHINRHGSGDRPYTLAEYEPVIRSWDWDRLQLPQRLVQQLGPIANSGGVDVPSRARYRNRLYRMITPVSSSDDLLPAQPPEENSTAQLFGQNMYASPTHPARRLIRALGVNPTAQEIEEVIPPEIRLGMKIDLNRWLGNGLDDDGDGVIDDPEELTYVEPNGRDDDSMNGTDDAGEDLSREHIYKGTIWETAGRFTQESASVPRHQTGQRLNDFNGSRQRLAKDIYCLTMALLYDPSSGQLYDFPGRPAAVSAEDYTAWKVAQWAVNLVDFRDGDAIMTRFVYDSRPLDGWDLSNAGTTAVVFGMEAPELLLTESLNFHDRRVTDDPTVGGASYDATREWSNMPDNDLDQKRMPQGTSIFELYCPRSPKQGKLASNAFDQNTLGVAPPDELYDVVNNYEKLNLAAEAPDGNPVFRVAISEEHPSGTYGGGSNSPLNRLGDPDELATGAFQTSQGGGTLPATQRLHMDVFDSTDNITVDRVIWMTSRDPATIAAALPADSNQRNVYYNRFLPGDYANNAPYIQGGQYAVIGPRALTFVGARTLPTTTNQFTYHSPQRMELTPTEFRFYDFDLGADMTVSADDPTVNPRYVVDAPDRDGATGPERIRPIVGIQAVANPPASWTVADLPDIGINISEPTPAGAYYPRPDTATVGSTLDAYTTPLDTPLDKAAGRPLTLRPEGQRTGTSLNFRTAFLQRLADPTMPYNADTNPYVTIDWLPLDLTVFNGDHPEDIQQDMLGISRHIDGDDPNPFGDATVADAITGVNDAGDPILFGSRYKSGLAVNKGGFDGAPDNLIYSVDTVEPDPSTANAGAGVNFSHNIHVDSDINNGGVFSNHSTTLGYLNHSFGERWEQQNNSQPNMVDWLGVPDDATFPWLPWFNRPFSSPYEVMFVPASAPGRLGVEYILPGNNPNGDVADPFDGGDPLAVAGRYGTLFNFLAYDQGNTPWQSPKLHRLLQWLRTPQPYDSLEQMIRPSAITTAATWPITTASSPTAYVNLYASEMFHPPFNWISPPDRQGKINLNTIIAPEVYRSLMLPRVRDTANWANGPFYNEFVNSRRGFTAANNPHLASAGTYPDLDANLNRDYPTPFVGTFQPAETANIAPPLHTNSSGAADRMRLTEKQVTLNRETFTPQTPPRRVFERDASAAVQANDPDRHAFFRHDEVTRLANLTSDNSNTFAMWVTVGLFEVDPSTLDVLDEYGADQGANQRFRAFYIIDRSVPVAFEPGRENNAKNTVLFSRILN</sequence>
<protein>
    <submittedName>
        <fullName evidence="3">Uncharacterized protein</fullName>
    </submittedName>
</protein>
<evidence type="ECO:0000313" key="3">
    <source>
        <dbReference type="EMBL" id="QEG40520.1"/>
    </source>
</evidence>
<evidence type="ECO:0000256" key="2">
    <source>
        <dbReference type="SAM" id="Phobius"/>
    </source>
</evidence>
<gene>
    <name evidence="3" type="ORF">UC8_25340</name>
</gene>
<reference evidence="3 4" key="1">
    <citation type="submission" date="2019-08" db="EMBL/GenBank/DDBJ databases">
        <title>Deep-cultivation of Planctomycetes and their phenomic and genomic characterization uncovers novel biology.</title>
        <authorList>
            <person name="Wiegand S."/>
            <person name="Jogler M."/>
            <person name="Boedeker C."/>
            <person name="Pinto D."/>
            <person name="Vollmers J."/>
            <person name="Rivas-Marin E."/>
            <person name="Kohn T."/>
            <person name="Peeters S.H."/>
            <person name="Heuer A."/>
            <person name="Rast P."/>
            <person name="Oberbeckmann S."/>
            <person name="Bunk B."/>
            <person name="Jeske O."/>
            <person name="Meyerdierks A."/>
            <person name="Storesund J.E."/>
            <person name="Kallscheuer N."/>
            <person name="Luecker S."/>
            <person name="Lage O.M."/>
            <person name="Pohl T."/>
            <person name="Merkel B.J."/>
            <person name="Hornburger P."/>
            <person name="Mueller R.-W."/>
            <person name="Bruemmer F."/>
            <person name="Labrenz M."/>
            <person name="Spormann A.M."/>
            <person name="Op den Camp H."/>
            <person name="Overmann J."/>
            <person name="Amann R."/>
            <person name="Jetten M.S.M."/>
            <person name="Mascher T."/>
            <person name="Medema M.H."/>
            <person name="Devos D.P."/>
            <person name="Kaster A.-K."/>
            <person name="Ovreas L."/>
            <person name="Rohde M."/>
            <person name="Galperin M.Y."/>
            <person name="Jogler C."/>
        </authorList>
    </citation>
    <scope>NUCLEOTIDE SEQUENCE [LARGE SCALE GENOMIC DNA]</scope>
    <source>
        <strain evidence="3 4">UC8</strain>
    </source>
</reference>
<keyword evidence="2" id="KW-0472">Membrane</keyword>
<keyword evidence="2" id="KW-1133">Transmembrane helix</keyword>
<evidence type="ECO:0000313" key="4">
    <source>
        <dbReference type="Proteomes" id="UP000325286"/>
    </source>
</evidence>
<name>A0A5B9QS39_9BACT</name>
<feature type="transmembrane region" description="Helical" evidence="2">
    <location>
        <begin position="80"/>
        <end position="102"/>
    </location>
</feature>
<dbReference type="EMBL" id="CP042914">
    <property type="protein sequence ID" value="QEG40520.1"/>
    <property type="molecule type" value="Genomic_DNA"/>
</dbReference>
<keyword evidence="2" id="KW-0812">Transmembrane</keyword>
<feature type="region of interest" description="Disordered" evidence="1">
    <location>
        <begin position="1399"/>
        <end position="1419"/>
    </location>
</feature>
<proteinExistence type="predicted"/>
<accession>A0A5B9QS39</accession>
<feature type="region of interest" description="Disordered" evidence="1">
    <location>
        <begin position="30"/>
        <end position="64"/>
    </location>
</feature>
<feature type="region of interest" description="Disordered" evidence="1">
    <location>
        <begin position="1159"/>
        <end position="1197"/>
    </location>
</feature>
<dbReference type="Proteomes" id="UP000325286">
    <property type="component" value="Chromosome"/>
</dbReference>
<organism evidence="3 4">
    <name type="scientific">Roseimaritima ulvae</name>
    <dbReference type="NCBI Taxonomy" id="980254"/>
    <lineage>
        <taxon>Bacteria</taxon>
        <taxon>Pseudomonadati</taxon>
        <taxon>Planctomycetota</taxon>
        <taxon>Planctomycetia</taxon>
        <taxon>Pirellulales</taxon>
        <taxon>Pirellulaceae</taxon>
        <taxon>Roseimaritima</taxon>
    </lineage>
</organism>
<dbReference type="KEGG" id="rul:UC8_25340"/>
<keyword evidence="4" id="KW-1185">Reference proteome</keyword>